<evidence type="ECO:0000313" key="2">
    <source>
        <dbReference type="EMBL" id="RWA04369.1"/>
    </source>
</evidence>
<gene>
    <name evidence="2" type="ORF">EKO27_g10737</name>
</gene>
<dbReference type="EMBL" id="RYZI01000581">
    <property type="protein sequence ID" value="RWA04369.1"/>
    <property type="molecule type" value="Genomic_DNA"/>
</dbReference>
<proteinExistence type="predicted"/>
<dbReference type="AlphaFoldDB" id="A0A439CQD5"/>
<comment type="caution">
    <text evidence="2">The sequence shown here is derived from an EMBL/GenBank/DDBJ whole genome shotgun (WGS) entry which is preliminary data.</text>
</comment>
<name>A0A439CQD5_9PEZI</name>
<organism evidence="2 3">
    <name type="scientific">Xylaria grammica</name>
    <dbReference type="NCBI Taxonomy" id="363999"/>
    <lineage>
        <taxon>Eukaryota</taxon>
        <taxon>Fungi</taxon>
        <taxon>Dikarya</taxon>
        <taxon>Ascomycota</taxon>
        <taxon>Pezizomycotina</taxon>
        <taxon>Sordariomycetes</taxon>
        <taxon>Xylariomycetidae</taxon>
        <taxon>Xylariales</taxon>
        <taxon>Xylariaceae</taxon>
        <taxon>Xylaria</taxon>
    </lineage>
</organism>
<reference evidence="2 3" key="1">
    <citation type="submission" date="2018-12" db="EMBL/GenBank/DDBJ databases">
        <title>Draft genome sequence of Xylaria grammica IHI A82.</title>
        <authorList>
            <person name="Buettner E."/>
            <person name="Kellner H."/>
        </authorList>
    </citation>
    <scope>NUCLEOTIDE SEQUENCE [LARGE SCALE GENOMIC DNA]</scope>
    <source>
        <strain evidence="2 3">IHI A82</strain>
    </source>
</reference>
<keyword evidence="3" id="KW-1185">Reference proteome</keyword>
<evidence type="ECO:0000256" key="1">
    <source>
        <dbReference type="SAM" id="MobiDB-lite"/>
    </source>
</evidence>
<evidence type="ECO:0000313" key="3">
    <source>
        <dbReference type="Proteomes" id="UP000286045"/>
    </source>
</evidence>
<protein>
    <submittedName>
        <fullName evidence="2">Uncharacterized protein</fullName>
    </submittedName>
</protein>
<dbReference type="Proteomes" id="UP000286045">
    <property type="component" value="Unassembled WGS sequence"/>
</dbReference>
<feature type="region of interest" description="Disordered" evidence="1">
    <location>
        <begin position="237"/>
        <end position="283"/>
    </location>
</feature>
<feature type="compositionally biased region" description="Basic and acidic residues" evidence="1">
    <location>
        <begin position="237"/>
        <end position="256"/>
    </location>
</feature>
<sequence length="283" mass="31147">MCYPLTHLCRVCYTPVRADPNCRGLCYIQRVQTPFVIDEYCTLHEHMAGMEGYPIIDEEAAYAHILDTAGVGRMDDANKADAAYAENMAQYQVKMADEAAAAMNWLNAINEAPVQVNLAETWEPVWTPELEAELELINKQLERAAENEVCPGEWSVSFGETDNDDVVPLTDDEVSQIDKIILSDDDVSLIDKIASSGEIALSDDIILSEAASFDEIEGFNASGFDIGPIHTLYDSRRTKKTGKDRVDKSQRLEDLPGRSSLPALGKLPTDSDTSIGGRLGVLE</sequence>
<accession>A0A439CQD5</accession>